<dbReference type="SUPFAM" id="SSF53448">
    <property type="entry name" value="Nucleotide-diphospho-sugar transferases"/>
    <property type="match status" value="1"/>
</dbReference>
<keyword evidence="7" id="KW-1185">Reference proteome</keyword>
<evidence type="ECO:0000256" key="4">
    <source>
        <dbReference type="SAM" id="MobiDB-lite"/>
    </source>
</evidence>
<dbReference type="Proteomes" id="UP000554342">
    <property type="component" value="Unassembled WGS sequence"/>
</dbReference>
<reference evidence="6 7" key="1">
    <citation type="submission" date="2020-08" db="EMBL/GenBank/DDBJ databases">
        <title>Genomic Encyclopedia of Type Strains, Phase IV (KMG-IV): sequencing the most valuable type-strain genomes for metagenomic binning, comparative biology and taxonomic classification.</title>
        <authorList>
            <person name="Goeker M."/>
        </authorList>
    </citation>
    <scope>NUCLEOTIDE SEQUENCE [LARGE SCALE GENOMIC DNA]</scope>
    <source>
        <strain evidence="6 7">DSM 27203</strain>
    </source>
</reference>
<dbReference type="Pfam" id="PF00535">
    <property type="entry name" value="Glycos_transf_2"/>
    <property type="match status" value="1"/>
</dbReference>
<organism evidence="6 7">
    <name type="scientific">Stakelama sediminis</name>
    <dbReference type="NCBI Taxonomy" id="463200"/>
    <lineage>
        <taxon>Bacteria</taxon>
        <taxon>Pseudomonadati</taxon>
        <taxon>Pseudomonadota</taxon>
        <taxon>Alphaproteobacteria</taxon>
        <taxon>Sphingomonadales</taxon>
        <taxon>Sphingomonadaceae</taxon>
        <taxon>Stakelama</taxon>
    </lineage>
</organism>
<dbReference type="GO" id="GO:0016757">
    <property type="term" value="F:glycosyltransferase activity"/>
    <property type="evidence" value="ECO:0007669"/>
    <property type="project" value="UniProtKB-KW"/>
</dbReference>
<dbReference type="PANTHER" id="PTHR43179:SF12">
    <property type="entry name" value="GALACTOFURANOSYLTRANSFERASE GLFT2"/>
    <property type="match status" value="1"/>
</dbReference>
<dbReference type="EMBL" id="JACIJI010000002">
    <property type="protein sequence ID" value="MBB5718700.1"/>
    <property type="molecule type" value="Genomic_DNA"/>
</dbReference>
<dbReference type="AlphaFoldDB" id="A0A840YYU5"/>
<proteinExistence type="inferred from homology"/>
<sequence length="326" mass="36812">MEVVAAILTYNRIDLVQRCISSILDQKAIKTKIIVVDNGSSDGTENIISKYDSEKVYFHRIDRNIGAAGGFNTALKLGYESGADFVWMMDDDVICDPNALEKLLEAFSLLREQGQQVPYLVSKAHAPSGAVTNVPDVDHRLNALAYQHWSQFLEHGLVPVSRATFVSALFPRKTIQRFGLPLSRMFIWGEDSEYTLRVTREAPGFLVGSSHVEHVRAAAGAPDIVTEQNAVRVAWHRHRIRNDIYIDRKYRRKRAVLRRIVNNLKLVMQLMARREFHKARIVLTGIVQGIFFNPEPEQVGACGTQRNSVPTPPETAPERERILLKG</sequence>
<feature type="region of interest" description="Disordered" evidence="4">
    <location>
        <begin position="301"/>
        <end position="326"/>
    </location>
</feature>
<keyword evidence="3" id="KW-0808">Transferase</keyword>
<protein>
    <submittedName>
        <fullName evidence="6">dTDP-4-dehydrorhamnose reductase</fullName>
        <ecNumber evidence="6">1.1.1.133</ecNumber>
    </submittedName>
</protein>
<evidence type="ECO:0000256" key="2">
    <source>
        <dbReference type="ARBA" id="ARBA00022676"/>
    </source>
</evidence>
<name>A0A840YYU5_9SPHN</name>
<evidence type="ECO:0000256" key="3">
    <source>
        <dbReference type="ARBA" id="ARBA00022679"/>
    </source>
</evidence>
<comment type="similarity">
    <text evidence="1">Belongs to the glycosyltransferase 2 family.</text>
</comment>
<evidence type="ECO:0000256" key="1">
    <source>
        <dbReference type="ARBA" id="ARBA00006739"/>
    </source>
</evidence>
<dbReference type="PANTHER" id="PTHR43179">
    <property type="entry name" value="RHAMNOSYLTRANSFERASE WBBL"/>
    <property type="match status" value="1"/>
</dbReference>
<accession>A0A840YYU5</accession>
<dbReference type="Gene3D" id="3.90.550.10">
    <property type="entry name" value="Spore Coat Polysaccharide Biosynthesis Protein SpsA, Chain A"/>
    <property type="match status" value="1"/>
</dbReference>
<dbReference type="GO" id="GO:0008831">
    <property type="term" value="F:dTDP-4-dehydrorhamnose reductase activity"/>
    <property type="evidence" value="ECO:0007669"/>
    <property type="project" value="UniProtKB-EC"/>
</dbReference>
<feature type="domain" description="Glycosyltransferase 2-like" evidence="5">
    <location>
        <begin position="7"/>
        <end position="108"/>
    </location>
</feature>
<dbReference type="InterPro" id="IPR029044">
    <property type="entry name" value="Nucleotide-diphossugar_trans"/>
</dbReference>
<evidence type="ECO:0000313" key="7">
    <source>
        <dbReference type="Proteomes" id="UP000554342"/>
    </source>
</evidence>
<keyword evidence="2" id="KW-0328">Glycosyltransferase</keyword>
<dbReference type="InterPro" id="IPR001173">
    <property type="entry name" value="Glyco_trans_2-like"/>
</dbReference>
<dbReference type="EC" id="1.1.1.133" evidence="6"/>
<evidence type="ECO:0000313" key="6">
    <source>
        <dbReference type="EMBL" id="MBB5718700.1"/>
    </source>
</evidence>
<dbReference type="RefSeq" id="WP_184002683.1">
    <property type="nucleotide sequence ID" value="NZ_BAABIF010000013.1"/>
</dbReference>
<feature type="compositionally biased region" description="Basic and acidic residues" evidence="4">
    <location>
        <begin position="316"/>
        <end position="326"/>
    </location>
</feature>
<gene>
    <name evidence="6" type="ORF">FHR23_001623</name>
</gene>
<evidence type="ECO:0000259" key="5">
    <source>
        <dbReference type="Pfam" id="PF00535"/>
    </source>
</evidence>
<keyword evidence="6" id="KW-0560">Oxidoreductase</keyword>
<comment type="caution">
    <text evidence="6">The sequence shown here is derived from an EMBL/GenBank/DDBJ whole genome shotgun (WGS) entry which is preliminary data.</text>
</comment>